<protein>
    <submittedName>
        <fullName evidence="8">ABC transporter permease</fullName>
    </submittedName>
</protein>
<feature type="transmembrane region" description="Helical" evidence="6">
    <location>
        <begin position="259"/>
        <end position="284"/>
    </location>
</feature>
<dbReference type="Proteomes" id="UP000680206">
    <property type="component" value="Unassembled WGS sequence"/>
</dbReference>
<evidence type="ECO:0000259" key="7">
    <source>
        <dbReference type="Pfam" id="PF02687"/>
    </source>
</evidence>
<keyword evidence="2" id="KW-1003">Cell membrane</keyword>
<dbReference type="EMBL" id="JAGEPF010000007">
    <property type="protein sequence ID" value="MBO2458329.1"/>
    <property type="molecule type" value="Genomic_DNA"/>
</dbReference>
<feature type="transmembrane region" description="Helical" evidence="6">
    <location>
        <begin position="755"/>
        <end position="781"/>
    </location>
</feature>
<feature type="transmembrane region" description="Helical" evidence="6">
    <location>
        <begin position="408"/>
        <end position="427"/>
    </location>
</feature>
<feature type="transmembrane region" description="Helical" evidence="6">
    <location>
        <begin position="316"/>
        <end position="338"/>
    </location>
</feature>
<feature type="domain" description="ABC3 transporter permease C-terminal" evidence="7">
    <location>
        <begin position="705"/>
        <end position="819"/>
    </location>
</feature>
<dbReference type="PANTHER" id="PTHR30287">
    <property type="entry name" value="MEMBRANE COMPONENT OF PREDICTED ABC SUPERFAMILY METABOLITE UPTAKE TRANSPORTER"/>
    <property type="match status" value="1"/>
</dbReference>
<feature type="domain" description="ABC3 transporter permease C-terminal" evidence="7">
    <location>
        <begin position="268"/>
        <end position="386"/>
    </location>
</feature>
<evidence type="ECO:0000256" key="3">
    <source>
        <dbReference type="ARBA" id="ARBA00022692"/>
    </source>
</evidence>
<dbReference type="InterPro" id="IPR038766">
    <property type="entry name" value="Membrane_comp_ABC_pdt"/>
</dbReference>
<feature type="transmembrane region" description="Helical" evidence="6">
    <location>
        <begin position="793"/>
        <end position="811"/>
    </location>
</feature>
<keyword evidence="3 6" id="KW-0812">Transmembrane</keyword>
<dbReference type="PANTHER" id="PTHR30287:SF1">
    <property type="entry name" value="INNER MEMBRANE PROTEIN"/>
    <property type="match status" value="1"/>
</dbReference>
<comment type="subcellular location">
    <subcellularLocation>
        <location evidence="1">Cell membrane</location>
        <topology evidence="1">Multi-pass membrane protein</topology>
    </subcellularLocation>
</comment>
<dbReference type="RefSeq" id="WP_208240283.1">
    <property type="nucleotide sequence ID" value="NZ_JAGEPF010000007.1"/>
</dbReference>
<dbReference type="Pfam" id="PF02687">
    <property type="entry name" value="FtsX"/>
    <property type="match status" value="2"/>
</dbReference>
<feature type="transmembrane region" description="Helical" evidence="6">
    <location>
        <begin position="488"/>
        <end position="509"/>
    </location>
</feature>
<feature type="transmembrane region" description="Helical" evidence="6">
    <location>
        <begin position="433"/>
        <end position="456"/>
    </location>
</feature>
<evidence type="ECO:0000313" key="9">
    <source>
        <dbReference type="Proteomes" id="UP000680206"/>
    </source>
</evidence>
<comment type="caution">
    <text evidence="8">The sequence shown here is derived from an EMBL/GenBank/DDBJ whole genome shotgun (WGS) entry which is preliminary data.</text>
</comment>
<dbReference type="PROSITE" id="PS51257">
    <property type="entry name" value="PROKAR_LIPOPROTEIN"/>
    <property type="match status" value="1"/>
</dbReference>
<feature type="transmembrane region" description="Helical" evidence="6">
    <location>
        <begin position="358"/>
        <end position="376"/>
    </location>
</feature>
<keyword evidence="5 6" id="KW-0472">Membrane</keyword>
<organism evidence="8 9">
    <name type="scientific">Actinomadura violacea</name>
    <dbReference type="NCBI Taxonomy" id="2819934"/>
    <lineage>
        <taxon>Bacteria</taxon>
        <taxon>Bacillati</taxon>
        <taxon>Actinomycetota</taxon>
        <taxon>Actinomycetes</taxon>
        <taxon>Streptosporangiales</taxon>
        <taxon>Thermomonosporaceae</taxon>
        <taxon>Actinomadura</taxon>
    </lineage>
</organism>
<evidence type="ECO:0000256" key="2">
    <source>
        <dbReference type="ARBA" id="ARBA00022475"/>
    </source>
</evidence>
<proteinExistence type="predicted"/>
<reference evidence="8 9" key="1">
    <citation type="submission" date="2021-03" db="EMBL/GenBank/DDBJ databases">
        <title>Actinomadura violae sp. nov., isolated from lichen in Thailand.</title>
        <authorList>
            <person name="Kanchanasin P."/>
            <person name="Saeng-In P."/>
            <person name="Phongsopitanun W."/>
            <person name="Yuki M."/>
            <person name="Kudo T."/>
            <person name="Ohkuma M."/>
            <person name="Tanasupawat S."/>
        </authorList>
    </citation>
    <scope>NUCLEOTIDE SEQUENCE [LARGE SCALE GENOMIC DNA]</scope>
    <source>
        <strain evidence="8 9">LCR2-06</strain>
    </source>
</reference>
<evidence type="ECO:0000256" key="6">
    <source>
        <dbReference type="SAM" id="Phobius"/>
    </source>
</evidence>
<sequence length="829" mass="84065">MLRLALWSTWHRKGALVAAFVALWAAAALITACGVLLQTGVAGEPRPQRYSGAPVVVTGDQNVHVVQYHKGHARHRSRAIDQRAWLPESALARVAGAPGVRRAVPELSFPANLVSASGHPLGGGPSLGHAWRSASLTPMAIAAGRAPARADEIAVDAGTARRAGVRPGDRVLVQSTRAPARYTVSGVTDRGLRGQAALYFADPEARRLAGHPGLITAIGVSPASALPAVRDALRGVPSTVRAGNARGTLEFPDASGYKVMLISMGATVGGISLGIAVLVVAGTFTLSIQQRLREIALLRAVAATPKQVRRLIGREALVLALIAGTAGALCGLGLVAALRGLFVAAGSLPPTLPLSVGPYPVVVAVATVTAAAWSAAQTSAWRANRIRPVESLGEVAAPRPGTARWARAVGAACLAGFGGVLVVLSLLHDEKGALPVAFGGVVLAAGAVAVFGAPLARGTVALTALAARWSPVGGYLAAEGNRADHRRLAAVIAPLSLAVSITCTVVFVYTTLGGAASAQARAGTIGDHVVTGPLGVPAEAAAQLRRVPGVRTVTEIVHSDVYLGRDRYAAEGVTPAGVGGTLDVGVREGSLASLADGTVAVSRNAAGGMHAGLGHVLRLKLGDGTPVSARVVALYDRGLGFGDVLLPHDQVAAHVDDPRAAQVVVNGGTRDQVAAALGAFPGLKQSGPHAPPAAGPQGGGSLVNMVIMALVVVFTAIAVVNTLAMATAGRRRELALLRLIGTQSRQIRAMLRWETLAVAVVAVAVGSLIALATLAAFSAGITGTVVPHVRVPAYAAVVLAAGALAWAATAVPARALLRSRPETGIGIRE</sequence>
<keyword evidence="9" id="KW-1185">Reference proteome</keyword>
<keyword evidence="4 6" id="KW-1133">Transmembrane helix</keyword>
<evidence type="ECO:0000256" key="5">
    <source>
        <dbReference type="ARBA" id="ARBA00023136"/>
    </source>
</evidence>
<evidence type="ECO:0000313" key="8">
    <source>
        <dbReference type="EMBL" id="MBO2458329.1"/>
    </source>
</evidence>
<evidence type="ECO:0000256" key="1">
    <source>
        <dbReference type="ARBA" id="ARBA00004651"/>
    </source>
</evidence>
<evidence type="ECO:0000256" key="4">
    <source>
        <dbReference type="ARBA" id="ARBA00022989"/>
    </source>
</evidence>
<gene>
    <name evidence="8" type="ORF">J4709_12200</name>
</gene>
<name>A0ABS3RNL3_9ACTN</name>
<dbReference type="InterPro" id="IPR003838">
    <property type="entry name" value="ABC3_permease_C"/>
</dbReference>
<accession>A0ABS3RNL3</accession>
<feature type="transmembrane region" description="Helical" evidence="6">
    <location>
        <begin position="702"/>
        <end position="724"/>
    </location>
</feature>